<dbReference type="PANTHER" id="PTHR48104">
    <property type="entry name" value="METACASPASE-4"/>
    <property type="match status" value="1"/>
</dbReference>
<feature type="domain" description="Peptidase C14 caspase" evidence="1">
    <location>
        <begin position="7"/>
        <end position="258"/>
    </location>
</feature>
<dbReference type="EMBL" id="JAFLQW010000298">
    <property type="protein sequence ID" value="MBO0349651.1"/>
    <property type="molecule type" value="Genomic_DNA"/>
</dbReference>
<dbReference type="Pfam" id="PF00656">
    <property type="entry name" value="Peptidase_C14"/>
    <property type="match status" value="1"/>
</dbReference>
<evidence type="ECO:0000313" key="3">
    <source>
        <dbReference type="Proteomes" id="UP000664844"/>
    </source>
</evidence>
<dbReference type="InterPro" id="IPR011600">
    <property type="entry name" value="Pept_C14_caspase"/>
</dbReference>
<dbReference type="SUPFAM" id="SSF52129">
    <property type="entry name" value="Caspase-like"/>
    <property type="match status" value="1"/>
</dbReference>
<organism evidence="2 3">
    <name type="scientific">Phormidium pseudopriestleyi FRX01</name>
    <dbReference type="NCBI Taxonomy" id="1759528"/>
    <lineage>
        <taxon>Bacteria</taxon>
        <taxon>Bacillati</taxon>
        <taxon>Cyanobacteriota</taxon>
        <taxon>Cyanophyceae</taxon>
        <taxon>Oscillatoriophycideae</taxon>
        <taxon>Oscillatoriales</taxon>
        <taxon>Oscillatoriaceae</taxon>
        <taxon>Phormidium</taxon>
    </lineage>
</organism>
<gene>
    <name evidence="2" type="ORF">J0895_11115</name>
</gene>
<keyword evidence="3" id="KW-1185">Reference proteome</keyword>
<evidence type="ECO:0000313" key="2">
    <source>
        <dbReference type="EMBL" id="MBO0349651.1"/>
    </source>
</evidence>
<dbReference type="PANTHER" id="PTHR48104:SF30">
    <property type="entry name" value="METACASPASE-1"/>
    <property type="match status" value="1"/>
</dbReference>
<reference evidence="2 3" key="1">
    <citation type="submission" date="2021-03" db="EMBL/GenBank/DDBJ databases">
        <title>Metabolic Capacity of the Antarctic Cyanobacterium Phormidium pseudopriestleyi that Sustains Oxygenic Photosynthesis in the Presence of Hydrogen Sulfide.</title>
        <authorList>
            <person name="Lumian J.E."/>
            <person name="Jungblut A.D."/>
            <person name="Dillon M.L."/>
            <person name="Hawes I."/>
            <person name="Doran P.T."/>
            <person name="Mackey T.J."/>
            <person name="Dick G.J."/>
            <person name="Grettenberger C.L."/>
            <person name="Sumner D.Y."/>
        </authorList>
    </citation>
    <scope>NUCLEOTIDE SEQUENCE [LARGE SCALE GENOMIC DNA]</scope>
    <source>
        <strain evidence="2 3">FRX01</strain>
    </source>
</reference>
<protein>
    <submittedName>
        <fullName evidence="2">Caspase family protein</fullName>
    </submittedName>
</protein>
<dbReference type="RefSeq" id="WP_207088163.1">
    <property type="nucleotide sequence ID" value="NZ_JAFLQW010000298.1"/>
</dbReference>
<dbReference type="Proteomes" id="UP000664844">
    <property type="component" value="Unassembled WGS sequence"/>
</dbReference>
<name>A0ABS3FRA4_9CYAN</name>
<dbReference type="Gene3D" id="3.40.50.1460">
    <property type="match status" value="1"/>
</dbReference>
<comment type="caution">
    <text evidence="2">The sequence shown here is derived from an EMBL/GenBank/DDBJ whole genome shotgun (WGS) entry which is preliminary data.</text>
</comment>
<proteinExistence type="predicted"/>
<sequence>MANTFDKGYALLIGVGECEYKRWSLPVTVKDIQALYQILIAPELCGYPEENIRLLHNGSATKTNILEGLDWLKVKAHENPDCTVLIYYSGHGWLDKNTGHYYLIPHDVEPDPEEFAGSALAADVFTKAIQQIESQRVLVVIDCCHAQGMAATKGEPIALKVPPRFAETATAKSLIHALSQGKGRAVFTSCTGNEKSWMRKDNLMSIYTYHLIQALQGAGNSPDDTVVRLSNLMNYLAKTVPDSAASEFGTTQTPNFDISNEDFAVAIGLLRGGKGLPQGGWDAVKDEAAEQIRQVVQAGRDVIGVKGKNTGNVAIGGSIHTSSQDTYTTNNQGSKTYQNPVYNQQGSTNYQADGGTVYTTQGGKMYNSQGGEMHIGDRIYNPSPEKPKATFEKLVRGIAKKFTYLEQIPPFDADDIWKMVRDGNGEGFEPLDLKLFELVLSYCCYYCNHRITPIKGYQNFGEMDYLHQATQLSGTGKLSQSNYPLSSIIKSRELSEIIRQME</sequence>
<dbReference type="InterPro" id="IPR050452">
    <property type="entry name" value="Metacaspase"/>
</dbReference>
<accession>A0ABS3FRA4</accession>
<evidence type="ECO:0000259" key="1">
    <source>
        <dbReference type="Pfam" id="PF00656"/>
    </source>
</evidence>
<dbReference type="InterPro" id="IPR029030">
    <property type="entry name" value="Caspase-like_dom_sf"/>
</dbReference>